<proteinExistence type="predicted"/>
<feature type="chain" id="PRO_5039406326" description="WxL domain-containing protein" evidence="2">
    <location>
        <begin position="23"/>
        <end position="276"/>
    </location>
</feature>
<evidence type="ECO:0000256" key="1">
    <source>
        <dbReference type="SAM" id="MobiDB-lite"/>
    </source>
</evidence>
<evidence type="ECO:0000256" key="2">
    <source>
        <dbReference type="SAM" id="SignalP"/>
    </source>
</evidence>
<evidence type="ECO:0000313" key="5">
    <source>
        <dbReference type="Proteomes" id="UP000095256"/>
    </source>
</evidence>
<dbReference type="Proteomes" id="UP000095256">
    <property type="component" value="Unassembled WGS sequence"/>
</dbReference>
<protein>
    <recommendedName>
        <fullName evidence="3">WxL domain-containing protein</fullName>
    </recommendedName>
</protein>
<evidence type="ECO:0000313" key="4">
    <source>
        <dbReference type="EMBL" id="OEH82821.1"/>
    </source>
</evidence>
<evidence type="ECO:0000259" key="3">
    <source>
        <dbReference type="Pfam" id="PF13731"/>
    </source>
</evidence>
<feature type="region of interest" description="Disordered" evidence="1">
    <location>
        <begin position="32"/>
        <end position="85"/>
    </location>
</feature>
<accession>A0A1E5KY48</accession>
<dbReference type="AlphaFoldDB" id="A0A1E5KY48"/>
<keyword evidence="5" id="KW-1185">Reference proteome</keyword>
<dbReference type="RefSeq" id="WP_069698170.1">
    <property type="nucleotide sequence ID" value="NZ_JAGGMA010000030.1"/>
</dbReference>
<comment type="caution">
    <text evidence="4">The sequence shown here is derived from an EMBL/GenBank/DDBJ whole genome shotgun (WGS) entry which is preliminary data.</text>
</comment>
<dbReference type="InterPro" id="IPR027994">
    <property type="entry name" value="WxL_dom"/>
</dbReference>
<dbReference type="EMBL" id="MIEK01000014">
    <property type="protein sequence ID" value="OEH82821.1"/>
    <property type="molecule type" value="Genomic_DNA"/>
</dbReference>
<keyword evidence="2" id="KW-0732">Signal</keyword>
<dbReference type="Pfam" id="PF13731">
    <property type="entry name" value="WxL"/>
    <property type="match status" value="1"/>
</dbReference>
<feature type="signal peptide" evidence="2">
    <location>
        <begin position="1"/>
        <end position="22"/>
    </location>
</feature>
<feature type="compositionally biased region" description="Polar residues" evidence="1">
    <location>
        <begin position="40"/>
        <end position="56"/>
    </location>
</feature>
<reference evidence="4 5" key="1">
    <citation type="submission" date="2016-09" db="EMBL/GenBank/DDBJ databases">
        <authorList>
            <person name="Capua I."/>
            <person name="De Benedictis P."/>
            <person name="Joannis T."/>
            <person name="Lombin L.H."/>
            <person name="Cattoli G."/>
        </authorList>
    </citation>
    <scope>NUCLEOTIDE SEQUENCE [LARGE SCALE GENOMIC DNA]</scope>
    <source>
        <strain evidence="4 5">LMG 25899</strain>
    </source>
</reference>
<organism evidence="4 5">
    <name type="scientific">Enterococcus rivorum</name>
    <dbReference type="NCBI Taxonomy" id="762845"/>
    <lineage>
        <taxon>Bacteria</taxon>
        <taxon>Bacillati</taxon>
        <taxon>Bacillota</taxon>
        <taxon>Bacilli</taxon>
        <taxon>Lactobacillales</taxon>
        <taxon>Enterococcaceae</taxon>
        <taxon>Enterococcus</taxon>
    </lineage>
</organism>
<dbReference type="STRING" id="762845.BCR26_11375"/>
<gene>
    <name evidence="4" type="ORF">BCR26_11375</name>
</gene>
<name>A0A1E5KY48_9ENTE</name>
<feature type="domain" description="WxL" evidence="3">
    <location>
        <begin position="38"/>
        <end position="276"/>
    </location>
</feature>
<dbReference type="OrthoDB" id="2182685at2"/>
<sequence length="276" mass="29313">MKKTTFASWALLAALTVGTAMPAVSFAEEAAENNPELAKQLNSTGTVEVTEGQSGDKTPLDPEDPSTEVPKDPEVVDNNPNTGAMSIEKTTSLNFGKIATSANKVVQYAVPVIFDIPVIPGELDGETKKENRGNFVQWTDVRAGANYGYTITAELSSQFTGKGGTKLNAAQINYSNGEVRTTDADQPQLDQMNTAFSLMEAEEGKAGENAVTVVTADKTKQQGKGRFIMAFGKSDADKDKDTTGKSVQLEIPSKTASSMAADTYTAKVTWKIVAAP</sequence>